<gene>
    <name evidence="6" type="primary">fccB-2_3</name>
    <name evidence="6" type="ORF">THMIRHAS_20630</name>
</gene>
<evidence type="ECO:0000256" key="1">
    <source>
        <dbReference type="ARBA" id="ARBA00022630"/>
    </source>
</evidence>
<dbReference type="SUPFAM" id="SSF55424">
    <property type="entry name" value="FAD/NAD-linked reductases, dimerisation (C-terminal) domain"/>
    <property type="match status" value="1"/>
</dbReference>
<dbReference type="GO" id="GO:0016491">
    <property type="term" value="F:oxidoreductase activity"/>
    <property type="evidence" value="ECO:0007669"/>
    <property type="project" value="InterPro"/>
</dbReference>
<sequence length="434" mass="47293">MNTLNRRSLIKGLAASGISFPLIGALHGCSHNSTVKASRVQKVVVIGGGFGGATVAKYLKRFDAEIEVTLIEPKTTYMTCPGSNWYLAGLVDVQSLTHDYTNLIAKHQVRVIHQMATAVDAQSKTVTLENGDVLSYDKLVVSPGIDFKYDAIDGYSKEAAQILPHAWQAGTQTELLAKQIKEMPQGGRFLMVAPPNPYRCAPGPYERISMIAAYFKEHNPRATIMILDPKTKFSKQALFHQGWQELYGEMIEWYGAQDGATVSKIDVANKTVYSDFDTVTADVINVIPAQKAGKIAFTAGLTDATGWCPVNQDTFESSLQKDIYVIGDSAIAGAMPKSGHSASSQGKMCAAAIVSALRDLPMPQTRNVNTCYSLVSKDWGISIVGVYENRDNRIAEIKGAGGVSPMSASLQERKMEADYARAWYKSITMDIWNA</sequence>
<name>A0A6F8PXJ6_9GAMM</name>
<feature type="domain" description="Flavocytochrome c sulphide dehydrogenase flavin-binding" evidence="4">
    <location>
        <begin position="365"/>
        <end position="432"/>
    </location>
</feature>
<dbReference type="Pfam" id="PF09242">
    <property type="entry name" value="FCSD-flav_bind"/>
    <property type="match status" value="1"/>
</dbReference>
<dbReference type="InterPro" id="IPR016156">
    <property type="entry name" value="FAD/NAD-linked_Rdtase_dimer_sf"/>
</dbReference>
<dbReference type="AlphaFoldDB" id="A0A6F8PXJ6"/>
<evidence type="ECO:0000313" key="6">
    <source>
        <dbReference type="EMBL" id="BBP46690.1"/>
    </source>
</evidence>
<dbReference type="FunFam" id="3.50.50.60:FF:000234">
    <property type="entry name" value="Flavocytochrome C sulfide dehydrogenase"/>
    <property type="match status" value="1"/>
</dbReference>
<dbReference type="Proteomes" id="UP000501726">
    <property type="component" value="Chromosome"/>
</dbReference>
<dbReference type="InterPro" id="IPR052541">
    <property type="entry name" value="SQRD"/>
</dbReference>
<evidence type="ECO:0000259" key="5">
    <source>
        <dbReference type="Pfam" id="PF21706"/>
    </source>
</evidence>
<accession>A0A6F8PXJ6</accession>
<dbReference type="InterPro" id="IPR015323">
    <property type="entry name" value="FlavoCytC_S_DH_flav-bd"/>
</dbReference>
<feature type="domain" description="FAD/NAD(P)-binding" evidence="3">
    <location>
        <begin position="42"/>
        <end position="155"/>
    </location>
</feature>
<dbReference type="Pfam" id="PF21706">
    <property type="entry name" value="FCSD_central"/>
    <property type="match status" value="1"/>
</dbReference>
<dbReference type="KEGG" id="tse:THMIRHAS_20630"/>
<dbReference type="Gene3D" id="3.90.760.10">
    <property type="entry name" value="Flavocytochrome c sulphide dehydrogenase, flavin-binding domain"/>
    <property type="match status" value="1"/>
</dbReference>
<dbReference type="Gene3D" id="3.50.50.60">
    <property type="entry name" value="FAD/NAD(P)-binding domain"/>
    <property type="match status" value="2"/>
</dbReference>
<dbReference type="RefSeq" id="WP_173273593.1">
    <property type="nucleotide sequence ID" value="NZ_AP021889.1"/>
</dbReference>
<keyword evidence="2" id="KW-0274">FAD</keyword>
<protein>
    <submittedName>
        <fullName evidence="6">Cytochrome c</fullName>
    </submittedName>
</protein>
<organism evidence="6 7">
    <name type="scientific">Thiosulfatimonas sediminis</name>
    <dbReference type="NCBI Taxonomy" id="2675054"/>
    <lineage>
        <taxon>Bacteria</taxon>
        <taxon>Pseudomonadati</taxon>
        <taxon>Pseudomonadota</taxon>
        <taxon>Gammaproteobacteria</taxon>
        <taxon>Thiotrichales</taxon>
        <taxon>Piscirickettsiaceae</taxon>
        <taxon>Thiosulfatimonas</taxon>
    </lineage>
</organism>
<evidence type="ECO:0000259" key="3">
    <source>
        <dbReference type="Pfam" id="PF07992"/>
    </source>
</evidence>
<reference evidence="7" key="1">
    <citation type="submission" date="2019-11" db="EMBL/GenBank/DDBJ databases">
        <title>Isolation and characterization of two novel species in the genus Thiomicrorhabdus.</title>
        <authorList>
            <person name="Mochizuki J."/>
            <person name="Kojima H."/>
            <person name="Fukui M."/>
        </authorList>
    </citation>
    <scope>NUCLEOTIDE SEQUENCE [LARGE SCALE GENOMIC DNA]</scope>
    <source>
        <strain evidence="7">aks77</strain>
    </source>
</reference>
<dbReference type="InterPro" id="IPR036188">
    <property type="entry name" value="FAD/NAD-bd_sf"/>
</dbReference>
<evidence type="ECO:0000259" key="4">
    <source>
        <dbReference type="Pfam" id="PF09242"/>
    </source>
</evidence>
<evidence type="ECO:0000313" key="7">
    <source>
        <dbReference type="Proteomes" id="UP000501726"/>
    </source>
</evidence>
<dbReference type="Pfam" id="PF07992">
    <property type="entry name" value="Pyr_redox_2"/>
    <property type="match status" value="1"/>
</dbReference>
<dbReference type="SUPFAM" id="SSF51905">
    <property type="entry name" value="FAD/NAD(P)-binding domain"/>
    <property type="match status" value="2"/>
</dbReference>
<dbReference type="InterPro" id="IPR049386">
    <property type="entry name" value="FCSD_central"/>
</dbReference>
<evidence type="ECO:0000256" key="2">
    <source>
        <dbReference type="ARBA" id="ARBA00022827"/>
    </source>
</evidence>
<feature type="domain" description="Sulfide dehydrogenase [flavocytochrome c] flavoprotein chain central" evidence="5">
    <location>
        <begin position="173"/>
        <end position="288"/>
    </location>
</feature>
<dbReference type="GO" id="GO:0050660">
    <property type="term" value="F:flavin adenine dinucleotide binding"/>
    <property type="evidence" value="ECO:0007669"/>
    <property type="project" value="InterPro"/>
</dbReference>
<dbReference type="InterPro" id="IPR023753">
    <property type="entry name" value="FAD/NAD-binding_dom"/>
</dbReference>
<dbReference type="PANTHER" id="PTHR43755:SF1">
    <property type="entry name" value="FAD-DEPENDENT PYRIDINE NUCLEOTIDE-DISULPHIDE OXIDOREDUCTASE"/>
    <property type="match status" value="1"/>
</dbReference>
<keyword evidence="1" id="KW-0285">Flavoprotein</keyword>
<dbReference type="InterPro" id="IPR037092">
    <property type="entry name" value="FlavoCytC_S_DH_flav-bd_sf"/>
</dbReference>
<proteinExistence type="predicted"/>
<dbReference type="EMBL" id="AP021889">
    <property type="protein sequence ID" value="BBP46690.1"/>
    <property type="molecule type" value="Genomic_DNA"/>
</dbReference>
<dbReference type="PANTHER" id="PTHR43755">
    <property type="match status" value="1"/>
</dbReference>
<keyword evidence="7" id="KW-1185">Reference proteome</keyword>